<evidence type="ECO:0000256" key="1">
    <source>
        <dbReference type="SAM" id="Phobius"/>
    </source>
</evidence>
<protein>
    <recommendedName>
        <fullName evidence="4">DUF4179 domain-containing protein</fullName>
    </recommendedName>
</protein>
<accession>A0A5S3QMC7</accession>
<comment type="caution">
    <text evidence="2">The sequence shown here is derived from an EMBL/GenBank/DDBJ whole genome shotgun (WGS) entry which is preliminary data.</text>
</comment>
<dbReference type="Proteomes" id="UP000306980">
    <property type="component" value="Unassembled WGS sequence"/>
</dbReference>
<organism evidence="2 3">
    <name type="scientific">Lentibacillus cibarius</name>
    <dbReference type="NCBI Taxonomy" id="2583219"/>
    <lineage>
        <taxon>Bacteria</taxon>
        <taxon>Bacillati</taxon>
        <taxon>Bacillota</taxon>
        <taxon>Bacilli</taxon>
        <taxon>Bacillales</taxon>
        <taxon>Bacillaceae</taxon>
        <taxon>Lentibacillus</taxon>
    </lineage>
</organism>
<dbReference type="AlphaFoldDB" id="A0A5S3QMC7"/>
<evidence type="ECO:0008006" key="4">
    <source>
        <dbReference type="Google" id="ProtNLM"/>
    </source>
</evidence>
<proteinExistence type="predicted"/>
<evidence type="ECO:0000313" key="3">
    <source>
        <dbReference type="Proteomes" id="UP000306980"/>
    </source>
</evidence>
<keyword evidence="1" id="KW-0472">Membrane</keyword>
<dbReference type="OrthoDB" id="2787767at2"/>
<keyword evidence="1" id="KW-0812">Transmembrane</keyword>
<keyword evidence="1" id="KW-1133">Transmembrane helix</keyword>
<sequence length="368" mass="41727">MNNQVKRELDKIEIPDEVHERAKLGVKKAKAEFGSNKKKSGKKSIVYKRLSIVAVSFLLVASIFMFTPALAAVQEVYDKIFSSQHIDDAGVRKALTSGEGQALEQTYYDEARDITVNYETVLTDDKETKLLLTFQSDSTNLENYYIDLFEGVSSISLITENGEKKALDNVGWGSRYYNSEANQVAEALSFESIKKYEGQNIRLEIENLTLYEDNEKGKVETVWPLELNLEQSAISDRKVVEVNKEFTFNDITYTIRRVAFSALETRVVIAGSDTKVLTDENGMKYEVMSELEKQFLHAREISEEYGYTFNEEKSGVYIKSAGEQIVPVFSKGEVMAGEDEYVMTFAPVEDREDCILVVEENIEVPLTK</sequence>
<reference evidence="2 3" key="1">
    <citation type="submission" date="2019-05" db="EMBL/GenBank/DDBJ databases">
        <title>Genomic analysis of Lentibacillus sp. NKC220-2.</title>
        <authorList>
            <person name="Oh Y.J."/>
        </authorList>
    </citation>
    <scope>NUCLEOTIDE SEQUENCE [LARGE SCALE GENOMIC DNA]</scope>
    <source>
        <strain evidence="2 3">NKC220-2</strain>
    </source>
</reference>
<dbReference type="EMBL" id="VCIA01000001">
    <property type="protein sequence ID" value="TMN22939.1"/>
    <property type="molecule type" value="Genomic_DNA"/>
</dbReference>
<feature type="transmembrane region" description="Helical" evidence="1">
    <location>
        <begin position="50"/>
        <end position="73"/>
    </location>
</feature>
<dbReference type="RefSeq" id="WP_138603833.1">
    <property type="nucleotide sequence ID" value="NZ_VCIA01000001.1"/>
</dbReference>
<evidence type="ECO:0000313" key="2">
    <source>
        <dbReference type="EMBL" id="TMN22939.1"/>
    </source>
</evidence>
<name>A0A5S3QMC7_9BACI</name>
<gene>
    <name evidence="2" type="ORF">FFL34_13215</name>
</gene>